<accession>A0A1L7UGF1</accession>
<dbReference type="PROSITE" id="PS50294">
    <property type="entry name" value="WD_REPEATS_REGION"/>
    <property type="match status" value="1"/>
</dbReference>
<feature type="region of interest" description="Disordered" evidence="3">
    <location>
        <begin position="18"/>
        <end position="81"/>
    </location>
</feature>
<keyword evidence="1" id="KW-0677">Repeat</keyword>
<dbReference type="InterPro" id="IPR036322">
    <property type="entry name" value="WD40_repeat_dom_sf"/>
</dbReference>
<feature type="compositionally biased region" description="Basic and acidic residues" evidence="3">
    <location>
        <begin position="40"/>
        <end position="68"/>
    </location>
</feature>
<keyword evidence="6" id="KW-1185">Reference proteome</keyword>
<protein>
    <recommendedName>
        <fullName evidence="4">NACHT domain-containing protein</fullName>
    </recommendedName>
</protein>
<dbReference type="InterPro" id="IPR027417">
    <property type="entry name" value="P-loop_NTPase"/>
</dbReference>
<dbReference type="PROSITE" id="PS50837">
    <property type="entry name" value="NACHT"/>
    <property type="match status" value="1"/>
</dbReference>
<keyword evidence="2" id="KW-0853">WD repeat</keyword>
<dbReference type="Pfam" id="PF00400">
    <property type="entry name" value="WD40"/>
    <property type="match status" value="2"/>
</dbReference>
<evidence type="ECO:0000259" key="4">
    <source>
        <dbReference type="PROSITE" id="PS50837"/>
    </source>
</evidence>
<gene>
    <name evidence="5" type="ORF">FMAN_11903</name>
</gene>
<evidence type="ECO:0000256" key="1">
    <source>
        <dbReference type="ARBA" id="ARBA00022737"/>
    </source>
</evidence>
<dbReference type="VEuPathDB" id="FungiDB:FMAN_11903"/>
<dbReference type="EMBL" id="FCQH01000018">
    <property type="protein sequence ID" value="CVL06807.1"/>
    <property type="molecule type" value="Genomic_DNA"/>
</dbReference>
<proteinExistence type="predicted"/>
<feature type="repeat" description="WD" evidence="2">
    <location>
        <begin position="998"/>
        <end position="1039"/>
    </location>
</feature>
<dbReference type="PROSITE" id="PS50082">
    <property type="entry name" value="WD_REPEATS_2"/>
    <property type="match status" value="1"/>
</dbReference>
<dbReference type="Pfam" id="PF24883">
    <property type="entry name" value="NPHP3_N"/>
    <property type="match status" value="1"/>
</dbReference>
<dbReference type="InterPro" id="IPR007111">
    <property type="entry name" value="NACHT_NTPase"/>
</dbReference>
<sequence length="1729" mass="195817">MKDTFRRLRIRARERLESLRPSSDEVESPIVEGQVASDRISTDSRQQHSEITRQEDRVDVAAEPRDTSESTSQFGKNRSPIENIDGSSWANIWPEAYQNVKTDPEHSELLQKLERFLEGEGGRLEANDVKLWDDPSGATDDSSRLKTIQKNAEETLGNFSEVHLSFKIRDKPIVVRESILKVVQVINTLKPVIGGAVAAEPSAALAWAGVTTILPILENVFQQDEDAATGLTNIIFLLARYQGFYERDFTSQLASLSGSGASQELLNRVRDELVSVYGKIYVYEARFILQYGKRNKAHRALRNALSADDWKKSWSDIESISNRIDKGVAAQVNTATLETWKAVKDVQEHVARVEAMQNDFDRRQLLLSLQVTGNASYDSYRSSKVEAPCLPGTQRHILQTIQEWTENSQSEMILWLEGMAGTGKTSIALTVASALEARKPFTDILEHGSKAFLGASFFFSQGDTTRNNIFELFRTIAWCLADMSPEFGKHVTNAIKDNPGIQTKVPLQQLQKLIIGPLTILDESKYVPLLLIVVIDALDECDKEDAQDLLGMLIHLRNLHQIRLRFLITSRPEEHIATSFAPLLSGLCRRIQLNKIKSATDKNNDIVYYLSETLKEIAKTQGVADDGVSNADIIKLAEKADGLFIYAATACRFLTPNFAHKTLRDEHLALIFDGEIEEDGPQQKVDGIYLKVLAFPDIQKSHKRVQTTFYVYISRLIGFMVVLFRPASVETLFHLLHTATPGMTEKMRETVRRDLHSYLRRLHSIINVPEEAGIPLSLAHLSFRDFVLDQERSKRLPFSIDELSMHREVLHRCFVLMNSKLRQNICCLSLPGSLVSDVDPSHISYHIPQYLQYACRYWVEHLLKADRKFLTHTTFEDTEDHSSAGLVYKLLKEKLLYWLEVMAFIGEAPSIIPMFSQLERSIELSTNPDLSSLLLDAKRFVLNNRWIIEHTPLQMYCSALLFCPRESLVRSYYQTMIPVWITKKPQTQQTWTAELSTLVGHTGHICDTAFSPTETLLASVSGDNTTRVWDYVTGSEKYRFEDPGKPLKVCFSADGLSLASGCLDGTVRVRDLRNGTEVSLHSPSYVKGMLFSPISRNIVASICNENILRVWDIAGKRQLLALQLPDSGKKKHIVFSPDGKLVAVCLYYSAALCNVELGQLVHEFLPHKRLKGFTATEYICGLSISTNSRIVAVRFDHSIDIWEIMAPNPKLIRTYEVAWSEYSPFLFISPGEMIKVCQSHTHLIDLFDLTTGDLIGTFLKSFVKQDPNAGPLRADIPPYHPLIRILSGPSTSRFRGREKSAPENVKFSLDNEKALSYSFSTETKQWNTIDGSMKAFEVNVQALTYSPDGEFVLLQLSRGDKFQVWDKSLTRKVATYEQWAYMDFVPDTSHLISLSLAGNFKILCHDPGRLSFETVNEFSLPAVYFRSKRRLSSERAKPFYVSPNGEVVAVVLDYHDPNHYSSHGHASYLLQIWNIPRWEKIGEFRFPVIRQIVFSPDSRYMAVEFRGRTLLLHISNEIDVKDWNLYDGISITFHPSRRMFGIVSGKNKTVSVWEGTPLVKRFMLQSPESFRVRSIAFSTTNKLVALSNSYDTGSIIEIWDTTTKQIIGSQNLILKGFAFSLRFSKKEVFLVSSRGRLPLPTQDIADASPDKSLDGLHKCLYVLDDWVYQGRERLIWLPPSYRPPTSETRNIEVQGDTIAISYEGNSVKFIGISLEDTPVAKHYLGLVRK</sequence>
<comment type="caution">
    <text evidence="5">The sequence shown here is derived from an EMBL/GenBank/DDBJ whole genome shotgun (WGS) entry which is preliminary data.</text>
</comment>
<evidence type="ECO:0000256" key="2">
    <source>
        <dbReference type="PROSITE-ProRule" id="PRU00221"/>
    </source>
</evidence>
<evidence type="ECO:0000313" key="5">
    <source>
        <dbReference type="EMBL" id="CVL06807.1"/>
    </source>
</evidence>
<dbReference type="Proteomes" id="UP000184255">
    <property type="component" value="Unassembled WGS sequence"/>
</dbReference>
<dbReference type="RefSeq" id="XP_041690088.1">
    <property type="nucleotide sequence ID" value="XM_041824627.1"/>
</dbReference>
<dbReference type="Pfam" id="PF17100">
    <property type="entry name" value="NACHT_N"/>
    <property type="match status" value="1"/>
</dbReference>
<dbReference type="PANTHER" id="PTHR10039">
    <property type="entry name" value="AMELOGENIN"/>
    <property type="match status" value="1"/>
</dbReference>
<feature type="domain" description="NACHT" evidence="4">
    <location>
        <begin position="412"/>
        <end position="572"/>
    </location>
</feature>
<dbReference type="InterPro" id="IPR015943">
    <property type="entry name" value="WD40/YVTN_repeat-like_dom_sf"/>
</dbReference>
<name>A0A1L7UGF1_FUSMA</name>
<dbReference type="PANTHER" id="PTHR10039:SF14">
    <property type="entry name" value="NACHT DOMAIN-CONTAINING PROTEIN"/>
    <property type="match status" value="1"/>
</dbReference>
<dbReference type="InterPro" id="IPR031359">
    <property type="entry name" value="NACHT_N"/>
</dbReference>
<dbReference type="GeneID" id="65091153"/>
<organism evidence="5 6">
    <name type="scientific">Fusarium mangiferae</name>
    <name type="common">Mango malformation disease fungus</name>
    <dbReference type="NCBI Taxonomy" id="192010"/>
    <lineage>
        <taxon>Eukaryota</taxon>
        <taxon>Fungi</taxon>
        <taxon>Dikarya</taxon>
        <taxon>Ascomycota</taxon>
        <taxon>Pezizomycotina</taxon>
        <taxon>Sordariomycetes</taxon>
        <taxon>Hypocreomycetidae</taxon>
        <taxon>Hypocreales</taxon>
        <taxon>Nectriaceae</taxon>
        <taxon>Fusarium</taxon>
        <taxon>Fusarium fujikuroi species complex</taxon>
    </lineage>
</organism>
<dbReference type="Gene3D" id="2.130.10.10">
    <property type="entry name" value="YVTN repeat-like/Quinoprotein amine dehydrogenase"/>
    <property type="match status" value="3"/>
</dbReference>
<dbReference type="InterPro" id="IPR001680">
    <property type="entry name" value="WD40_rpt"/>
</dbReference>
<reference evidence="6" key="1">
    <citation type="journal article" date="2016" name="Genome Biol. Evol.">
        <title>Comparative 'omics' of the Fusarium fujikuroi species complex highlights differences in genetic potential and metabolite synthesis.</title>
        <authorList>
            <person name="Niehaus E.-M."/>
            <person name="Muensterkoetter M."/>
            <person name="Proctor R.H."/>
            <person name="Brown D.W."/>
            <person name="Sharon A."/>
            <person name="Idan Y."/>
            <person name="Oren-Young L."/>
            <person name="Sieber C.M."/>
            <person name="Novak O."/>
            <person name="Pencik A."/>
            <person name="Tarkowska D."/>
            <person name="Hromadova K."/>
            <person name="Freeman S."/>
            <person name="Maymon M."/>
            <person name="Elazar M."/>
            <person name="Youssef S.A."/>
            <person name="El-Shabrawy E.S.M."/>
            <person name="Shalaby A.B.A."/>
            <person name="Houterman P."/>
            <person name="Brock N.L."/>
            <person name="Burkhardt I."/>
            <person name="Tsavkelova E.A."/>
            <person name="Dickschat J.S."/>
            <person name="Galuszka P."/>
            <person name="Gueldener U."/>
            <person name="Tudzynski B."/>
        </authorList>
    </citation>
    <scope>NUCLEOTIDE SEQUENCE [LARGE SCALE GENOMIC DNA]</scope>
    <source>
        <strain evidence="6">MRC7560</strain>
    </source>
</reference>
<dbReference type="InterPro" id="IPR056884">
    <property type="entry name" value="NPHP3-like_N"/>
</dbReference>
<dbReference type="SUPFAM" id="SSF50978">
    <property type="entry name" value="WD40 repeat-like"/>
    <property type="match status" value="2"/>
</dbReference>
<dbReference type="SMART" id="SM00320">
    <property type="entry name" value="WD40"/>
    <property type="match status" value="6"/>
</dbReference>
<evidence type="ECO:0000256" key="3">
    <source>
        <dbReference type="SAM" id="MobiDB-lite"/>
    </source>
</evidence>
<dbReference type="Gene3D" id="3.40.50.300">
    <property type="entry name" value="P-loop containing nucleotide triphosphate hydrolases"/>
    <property type="match status" value="1"/>
</dbReference>
<dbReference type="SUPFAM" id="SSF52540">
    <property type="entry name" value="P-loop containing nucleoside triphosphate hydrolases"/>
    <property type="match status" value="1"/>
</dbReference>
<evidence type="ECO:0000313" key="6">
    <source>
        <dbReference type="Proteomes" id="UP000184255"/>
    </source>
</evidence>